<keyword evidence="1" id="KW-0472">Membrane</keyword>
<feature type="transmembrane region" description="Helical" evidence="1">
    <location>
        <begin position="64"/>
        <end position="87"/>
    </location>
</feature>
<protein>
    <submittedName>
        <fullName evidence="3">TrkA-C domain-containing protein</fullName>
    </submittedName>
</protein>
<dbReference type="Proteomes" id="UP000184447">
    <property type="component" value="Unassembled WGS sequence"/>
</dbReference>
<dbReference type="InterPro" id="IPR006037">
    <property type="entry name" value="RCK_C"/>
</dbReference>
<dbReference type="EMBL" id="FQXM01000022">
    <property type="protein sequence ID" value="SHH93717.1"/>
    <property type="molecule type" value="Genomic_DNA"/>
</dbReference>
<dbReference type="GO" id="GO:0008324">
    <property type="term" value="F:monoatomic cation transmembrane transporter activity"/>
    <property type="evidence" value="ECO:0007669"/>
    <property type="project" value="InterPro"/>
</dbReference>
<name>A0A1M5X1H0_9CLOT</name>
<sequence>MNVALSILFFLIIFLLIEVLAIIFKITGLEISKARFQIISILTHTGFTTRESELIVQHPIRRKIASILMVVSYVGQATLISLIISVFTNRNNTIVLIIIVLCLFIVAIFVLRNRHTVNAFENLLEKYIKKQMKSKTKNKTIDEVLNLNNEFGVAEITIDETFLICGKTLSESKLKDKYIQVLTIDRGSHIIHFPRASFKFQEADKVTVYGKIEGIKEFIGNISK</sequence>
<proteinExistence type="predicted"/>
<accession>A0A1M5X1H0</accession>
<evidence type="ECO:0000259" key="2">
    <source>
        <dbReference type="PROSITE" id="PS51202"/>
    </source>
</evidence>
<dbReference type="RefSeq" id="WP_073339643.1">
    <property type="nucleotide sequence ID" value="NZ_FQXM01000022.1"/>
</dbReference>
<dbReference type="SUPFAM" id="SSF116726">
    <property type="entry name" value="TrkA C-terminal domain-like"/>
    <property type="match status" value="1"/>
</dbReference>
<reference evidence="3 4" key="1">
    <citation type="submission" date="2016-11" db="EMBL/GenBank/DDBJ databases">
        <authorList>
            <person name="Jaros S."/>
            <person name="Januszkiewicz K."/>
            <person name="Wedrychowicz H."/>
        </authorList>
    </citation>
    <scope>NUCLEOTIDE SEQUENCE [LARGE SCALE GENOMIC DNA]</scope>
    <source>
        <strain evidence="3 4">DSM 8605</strain>
    </source>
</reference>
<dbReference type="STRING" id="1121316.SAMN02745207_03283"/>
<evidence type="ECO:0000313" key="3">
    <source>
        <dbReference type="EMBL" id="SHH93717.1"/>
    </source>
</evidence>
<organism evidence="3 4">
    <name type="scientific">Clostridium grantii DSM 8605</name>
    <dbReference type="NCBI Taxonomy" id="1121316"/>
    <lineage>
        <taxon>Bacteria</taxon>
        <taxon>Bacillati</taxon>
        <taxon>Bacillota</taxon>
        <taxon>Clostridia</taxon>
        <taxon>Eubacteriales</taxon>
        <taxon>Clostridiaceae</taxon>
        <taxon>Clostridium</taxon>
    </lineage>
</organism>
<feature type="transmembrane region" description="Helical" evidence="1">
    <location>
        <begin position="6"/>
        <end position="26"/>
    </location>
</feature>
<feature type="domain" description="RCK C-terminal" evidence="2">
    <location>
        <begin position="142"/>
        <end position="224"/>
    </location>
</feature>
<dbReference type="Gene3D" id="3.30.70.1450">
    <property type="entry name" value="Regulator of K+ conductance, C-terminal domain"/>
    <property type="match status" value="1"/>
</dbReference>
<dbReference type="Pfam" id="PF02080">
    <property type="entry name" value="TrkA_C"/>
    <property type="match status" value="1"/>
</dbReference>
<dbReference type="GO" id="GO:0006813">
    <property type="term" value="P:potassium ion transport"/>
    <property type="evidence" value="ECO:0007669"/>
    <property type="project" value="InterPro"/>
</dbReference>
<dbReference type="InterPro" id="IPR036721">
    <property type="entry name" value="RCK_C_sf"/>
</dbReference>
<evidence type="ECO:0000256" key="1">
    <source>
        <dbReference type="SAM" id="Phobius"/>
    </source>
</evidence>
<keyword evidence="4" id="KW-1185">Reference proteome</keyword>
<evidence type="ECO:0000313" key="4">
    <source>
        <dbReference type="Proteomes" id="UP000184447"/>
    </source>
</evidence>
<dbReference type="OrthoDB" id="369355at2"/>
<keyword evidence="1" id="KW-0812">Transmembrane</keyword>
<dbReference type="AlphaFoldDB" id="A0A1M5X1H0"/>
<gene>
    <name evidence="3" type="ORF">SAMN02745207_03283</name>
</gene>
<keyword evidence="1" id="KW-1133">Transmembrane helix</keyword>
<dbReference type="PROSITE" id="PS51202">
    <property type="entry name" value="RCK_C"/>
    <property type="match status" value="1"/>
</dbReference>
<feature type="transmembrane region" description="Helical" evidence="1">
    <location>
        <begin position="93"/>
        <end position="111"/>
    </location>
</feature>